<sequence length="188" mass="21448">IQTKFKSYSKKVAAANKKRKLVEENSVVNSPEASDTTTNIDEDNKQNIFKYKLCSKEYNSEHTIDALKKHFSRKHYYIWNQIKLLARQSFTTEQQSSQVVGQQSSQVVGQQSSQVVGQQSSQIVEQQSSQVVGQQSSQVVGQQSYQSIGQPIKNMIDIVKTNYKLKFEDAVFNFNTREISAKKIILEM</sequence>
<dbReference type="Proteomes" id="UP000789901">
    <property type="component" value="Unassembled WGS sequence"/>
</dbReference>
<dbReference type="EMBL" id="CAJVQB010036322">
    <property type="protein sequence ID" value="CAG8823751.1"/>
    <property type="molecule type" value="Genomic_DNA"/>
</dbReference>
<keyword evidence="2" id="KW-1185">Reference proteome</keyword>
<protein>
    <submittedName>
        <fullName evidence="1">26801_t:CDS:1</fullName>
    </submittedName>
</protein>
<accession>A0ABN7W9W9</accession>
<dbReference type="SUPFAM" id="SSF69349">
    <property type="entry name" value="Phage fibre proteins"/>
    <property type="match status" value="1"/>
</dbReference>
<reference evidence="1 2" key="1">
    <citation type="submission" date="2021-06" db="EMBL/GenBank/DDBJ databases">
        <authorList>
            <person name="Kallberg Y."/>
            <person name="Tangrot J."/>
            <person name="Rosling A."/>
        </authorList>
    </citation>
    <scope>NUCLEOTIDE SEQUENCE [LARGE SCALE GENOMIC DNA]</scope>
    <source>
        <strain evidence="1 2">120-4 pot B 10/14</strain>
    </source>
</reference>
<comment type="caution">
    <text evidence="1">The sequence shown here is derived from an EMBL/GenBank/DDBJ whole genome shotgun (WGS) entry which is preliminary data.</text>
</comment>
<proteinExistence type="predicted"/>
<name>A0ABN7W9W9_GIGMA</name>
<evidence type="ECO:0000313" key="1">
    <source>
        <dbReference type="EMBL" id="CAG8823751.1"/>
    </source>
</evidence>
<organism evidence="1 2">
    <name type="scientific">Gigaspora margarita</name>
    <dbReference type="NCBI Taxonomy" id="4874"/>
    <lineage>
        <taxon>Eukaryota</taxon>
        <taxon>Fungi</taxon>
        <taxon>Fungi incertae sedis</taxon>
        <taxon>Mucoromycota</taxon>
        <taxon>Glomeromycotina</taxon>
        <taxon>Glomeromycetes</taxon>
        <taxon>Diversisporales</taxon>
        <taxon>Gigasporaceae</taxon>
        <taxon>Gigaspora</taxon>
    </lineage>
</organism>
<feature type="non-terminal residue" evidence="1">
    <location>
        <position position="1"/>
    </location>
</feature>
<gene>
    <name evidence="1" type="ORF">GMARGA_LOCUS28417</name>
</gene>
<evidence type="ECO:0000313" key="2">
    <source>
        <dbReference type="Proteomes" id="UP000789901"/>
    </source>
</evidence>